<evidence type="ECO:0000256" key="8">
    <source>
        <dbReference type="ARBA" id="ARBA00023002"/>
    </source>
</evidence>
<evidence type="ECO:0008006" key="14">
    <source>
        <dbReference type="Google" id="ProtNLM"/>
    </source>
</evidence>
<gene>
    <name evidence="13" type="ORF">EANT1437_LOCUS1361</name>
</gene>
<evidence type="ECO:0000256" key="4">
    <source>
        <dbReference type="ARBA" id="ARBA00022692"/>
    </source>
</evidence>
<keyword evidence="9" id="KW-0408">Iron</keyword>
<evidence type="ECO:0000256" key="2">
    <source>
        <dbReference type="ARBA" id="ARBA00004167"/>
    </source>
</evidence>
<keyword evidence="10" id="KW-0472">Membrane</keyword>
<feature type="domain" description="ShKT" evidence="12">
    <location>
        <begin position="112"/>
        <end position="148"/>
    </location>
</feature>
<accession>A0A7S2R288</accession>
<sequence>MSYKDEADGNKIKHFNPNDNFHLKIRNLSQYRVDVYWDDGMYGNLVGTMNVGDDDLQVNTFLNHGFFVTRHGTKDILYEEGEEEQERIRLIASHPNQILEIALDVGPSNDPCRDRFTMCPTEAKKGSCLTAPGWMIVHCCESCQSDLNSRELIDVNKRCSREHLNVTEPIWKPGDLNKLFEHWATDPSFAPYEPKVWSSPDPQKYGGADGPWIVTFDNFITDLEVADVIHGGHISGFERSTDQGAVAKNTGEQEKVVSKTRTSSNAWCRGECERLPGVKSLTAKIERFTQVPHRHFESYQILDYEPNQFYRSHHDSARRDLTMSGPRIMTFFLYLSDVEEGGETRFTSLNISVKPKKGRALIWPSVTDDDPGYWDDRTYHEAKAVIKGKKYAANHWIHLYDFVTPNEWGCTGGFA</sequence>
<keyword evidence="5" id="KW-0479">Metal-binding</keyword>
<dbReference type="GO" id="GO:0016020">
    <property type="term" value="C:membrane"/>
    <property type="evidence" value="ECO:0007669"/>
    <property type="project" value="UniProtKB-SubCell"/>
</dbReference>
<dbReference type="InterPro" id="IPR005123">
    <property type="entry name" value="Oxoglu/Fe-dep_dioxygenase_dom"/>
</dbReference>
<dbReference type="GO" id="GO:0005783">
    <property type="term" value="C:endoplasmic reticulum"/>
    <property type="evidence" value="ECO:0007669"/>
    <property type="project" value="TreeGrafter"/>
</dbReference>
<evidence type="ECO:0000259" key="12">
    <source>
        <dbReference type="PROSITE" id="PS51670"/>
    </source>
</evidence>
<dbReference type="Gene3D" id="2.60.120.620">
    <property type="entry name" value="q2cbj1_9rhob like domain"/>
    <property type="match status" value="1"/>
</dbReference>
<dbReference type="PANTHER" id="PTHR10869:SF233">
    <property type="entry name" value="FE2OG DIOXYGENASE DOMAIN-CONTAINING PROTEIN"/>
    <property type="match status" value="1"/>
</dbReference>
<dbReference type="SMART" id="SM00702">
    <property type="entry name" value="P4Hc"/>
    <property type="match status" value="1"/>
</dbReference>
<comment type="cofactor">
    <cofactor evidence="1">
        <name>L-ascorbate</name>
        <dbReference type="ChEBI" id="CHEBI:38290"/>
    </cofactor>
</comment>
<evidence type="ECO:0000256" key="9">
    <source>
        <dbReference type="ARBA" id="ARBA00023004"/>
    </source>
</evidence>
<keyword evidence="6" id="KW-0223">Dioxygenase</keyword>
<proteinExistence type="predicted"/>
<evidence type="ECO:0000313" key="13">
    <source>
        <dbReference type="EMBL" id="CAD9657560.1"/>
    </source>
</evidence>
<name>A0A7S2R288_9STRA</name>
<dbReference type="PANTHER" id="PTHR10869">
    <property type="entry name" value="PROLYL 4-HYDROXYLASE ALPHA SUBUNIT"/>
    <property type="match status" value="1"/>
</dbReference>
<dbReference type="AlphaFoldDB" id="A0A7S2R288"/>
<evidence type="ECO:0000256" key="6">
    <source>
        <dbReference type="ARBA" id="ARBA00022964"/>
    </source>
</evidence>
<keyword evidence="8" id="KW-0560">Oxidoreductase</keyword>
<evidence type="ECO:0000256" key="3">
    <source>
        <dbReference type="ARBA" id="ARBA00004308"/>
    </source>
</evidence>
<dbReference type="GO" id="GO:0004656">
    <property type="term" value="F:procollagen-proline 4-dioxygenase activity"/>
    <property type="evidence" value="ECO:0007669"/>
    <property type="project" value="TreeGrafter"/>
</dbReference>
<feature type="domain" description="Fe2OG dioxygenase" evidence="11">
    <location>
        <begin position="295"/>
        <end position="399"/>
    </location>
</feature>
<evidence type="ECO:0000256" key="5">
    <source>
        <dbReference type="ARBA" id="ARBA00022723"/>
    </source>
</evidence>
<dbReference type="FunFam" id="2.60.120.620:FF:000031">
    <property type="entry name" value="Predicted protein"/>
    <property type="match status" value="1"/>
</dbReference>
<keyword evidence="4" id="KW-0812">Transmembrane</keyword>
<dbReference type="PROSITE" id="PS51471">
    <property type="entry name" value="FE2OG_OXY"/>
    <property type="match status" value="1"/>
</dbReference>
<dbReference type="GO" id="GO:0005506">
    <property type="term" value="F:iron ion binding"/>
    <property type="evidence" value="ECO:0007669"/>
    <property type="project" value="InterPro"/>
</dbReference>
<protein>
    <recommendedName>
        <fullName evidence="14">Fe2OG dioxygenase domain-containing protein</fullName>
    </recommendedName>
</protein>
<dbReference type="EMBL" id="HBHI01002714">
    <property type="protein sequence ID" value="CAD9657560.1"/>
    <property type="molecule type" value="Transcribed_RNA"/>
</dbReference>
<dbReference type="InterPro" id="IPR003582">
    <property type="entry name" value="ShKT_dom"/>
</dbReference>
<evidence type="ECO:0000256" key="7">
    <source>
        <dbReference type="ARBA" id="ARBA00022989"/>
    </source>
</evidence>
<dbReference type="PROSITE" id="PS51670">
    <property type="entry name" value="SHKT"/>
    <property type="match status" value="1"/>
</dbReference>
<dbReference type="InterPro" id="IPR044862">
    <property type="entry name" value="Pro_4_hyd_alph_FE2OG_OXY"/>
</dbReference>
<dbReference type="InterPro" id="IPR045054">
    <property type="entry name" value="P4HA-like"/>
</dbReference>
<evidence type="ECO:0000259" key="11">
    <source>
        <dbReference type="PROSITE" id="PS51471"/>
    </source>
</evidence>
<organism evidence="13">
    <name type="scientific">Eucampia antarctica</name>
    <dbReference type="NCBI Taxonomy" id="49252"/>
    <lineage>
        <taxon>Eukaryota</taxon>
        <taxon>Sar</taxon>
        <taxon>Stramenopiles</taxon>
        <taxon>Ochrophyta</taxon>
        <taxon>Bacillariophyta</taxon>
        <taxon>Mediophyceae</taxon>
        <taxon>Biddulphiophycidae</taxon>
        <taxon>Hemiaulales</taxon>
        <taxon>Hemiaulaceae</taxon>
        <taxon>Eucampia</taxon>
    </lineage>
</organism>
<dbReference type="GO" id="GO:0031418">
    <property type="term" value="F:L-ascorbic acid binding"/>
    <property type="evidence" value="ECO:0007669"/>
    <property type="project" value="InterPro"/>
</dbReference>
<reference evidence="13" key="1">
    <citation type="submission" date="2021-01" db="EMBL/GenBank/DDBJ databases">
        <authorList>
            <person name="Corre E."/>
            <person name="Pelletier E."/>
            <person name="Niang G."/>
            <person name="Scheremetjew M."/>
            <person name="Finn R."/>
            <person name="Kale V."/>
            <person name="Holt S."/>
            <person name="Cochrane G."/>
            <person name="Meng A."/>
            <person name="Brown T."/>
            <person name="Cohen L."/>
        </authorList>
    </citation>
    <scope>NUCLEOTIDE SEQUENCE</scope>
    <source>
        <strain evidence="13">CCMP1452</strain>
    </source>
</reference>
<comment type="subcellular location">
    <subcellularLocation>
        <location evidence="3">Endomembrane system</location>
    </subcellularLocation>
    <subcellularLocation>
        <location evidence="2">Membrane</location>
        <topology evidence="2">Single-pass membrane protein</topology>
    </subcellularLocation>
</comment>
<keyword evidence="7" id="KW-1133">Transmembrane helix</keyword>
<evidence type="ECO:0000256" key="1">
    <source>
        <dbReference type="ARBA" id="ARBA00001961"/>
    </source>
</evidence>
<evidence type="ECO:0000256" key="10">
    <source>
        <dbReference type="ARBA" id="ARBA00023136"/>
    </source>
</evidence>
<dbReference type="InterPro" id="IPR006620">
    <property type="entry name" value="Pro_4_hyd_alph"/>
</dbReference>
<dbReference type="Pfam" id="PF13640">
    <property type="entry name" value="2OG-FeII_Oxy_3"/>
    <property type="match status" value="1"/>
</dbReference>